<keyword evidence="3" id="KW-1185">Reference proteome</keyword>
<keyword evidence="1" id="KW-0732">Signal</keyword>
<dbReference type="EMBL" id="CM003099">
    <property type="protein sequence ID" value="KUI66275.1"/>
    <property type="molecule type" value="Genomic_DNA"/>
</dbReference>
<evidence type="ECO:0000256" key="1">
    <source>
        <dbReference type="SAM" id="SignalP"/>
    </source>
</evidence>
<gene>
    <name evidence="2" type="ORF">VM1G_11368</name>
</gene>
<evidence type="ECO:0000313" key="3">
    <source>
        <dbReference type="Proteomes" id="UP000078559"/>
    </source>
</evidence>
<accession>A0A194VR25</accession>
<feature type="signal peptide" evidence="1">
    <location>
        <begin position="1"/>
        <end position="20"/>
    </location>
</feature>
<evidence type="ECO:0000313" key="2">
    <source>
        <dbReference type="EMBL" id="KUI66275.1"/>
    </source>
</evidence>
<dbReference type="Proteomes" id="UP000078559">
    <property type="component" value="Chromosome 2"/>
</dbReference>
<proteinExistence type="predicted"/>
<reference evidence="2" key="1">
    <citation type="submission" date="2014-12" db="EMBL/GenBank/DDBJ databases">
        <title>Genome Sequence of Valsa Canker Pathogens Uncovers a Specific Adaption of Colonization on Woody Bark.</title>
        <authorList>
            <person name="Yin Z."/>
            <person name="Liu H."/>
            <person name="Gao X."/>
            <person name="Li Z."/>
            <person name="Song N."/>
            <person name="Ke X."/>
            <person name="Dai Q."/>
            <person name="Wu Y."/>
            <person name="Sun Y."/>
            <person name="Xu J.-R."/>
            <person name="Kang Z.K."/>
            <person name="Wang L."/>
            <person name="Huang L."/>
        </authorList>
    </citation>
    <scope>NUCLEOTIDE SEQUENCE [LARGE SCALE GENOMIC DNA]</scope>
    <source>
        <strain evidence="2">03-8</strain>
    </source>
</reference>
<name>A0A194VR25_CYTMA</name>
<organism evidence="2 3">
    <name type="scientific">Cytospora mali</name>
    <name type="common">Apple Valsa canker fungus</name>
    <name type="synonym">Valsa mali</name>
    <dbReference type="NCBI Taxonomy" id="578113"/>
    <lineage>
        <taxon>Eukaryota</taxon>
        <taxon>Fungi</taxon>
        <taxon>Dikarya</taxon>
        <taxon>Ascomycota</taxon>
        <taxon>Pezizomycotina</taxon>
        <taxon>Sordariomycetes</taxon>
        <taxon>Sordariomycetidae</taxon>
        <taxon>Diaporthales</taxon>
        <taxon>Cytosporaceae</taxon>
        <taxon>Cytospora</taxon>
    </lineage>
</organism>
<dbReference type="AlphaFoldDB" id="A0A194VR25"/>
<sequence length="51" mass="5357">MNFYKACFAFLSLFMGFAAAAPAPEVARRITVLADYGIVAPLPTSTSEASA</sequence>
<protein>
    <submittedName>
        <fullName evidence="2">Uncharacterized protein</fullName>
    </submittedName>
</protein>
<feature type="chain" id="PRO_5008266735" evidence="1">
    <location>
        <begin position="21"/>
        <end position="51"/>
    </location>
</feature>